<accession>A0ABY7TK85</accession>
<dbReference type="InterPro" id="IPR013785">
    <property type="entry name" value="Aldolase_TIM"/>
</dbReference>
<evidence type="ECO:0000259" key="1">
    <source>
        <dbReference type="Pfam" id="PF02581"/>
    </source>
</evidence>
<evidence type="ECO:0000313" key="2">
    <source>
        <dbReference type="EMBL" id="WCT73196.1"/>
    </source>
</evidence>
<dbReference type="EMBL" id="CP117411">
    <property type="protein sequence ID" value="WCT73196.1"/>
    <property type="molecule type" value="Genomic_DNA"/>
</dbReference>
<gene>
    <name evidence="2" type="ORF">PQ455_16480</name>
</gene>
<dbReference type="Proteomes" id="UP001220395">
    <property type="component" value="Chromosome"/>
</dbReference>
<sequence length="178" mass="19640">MPRRHPALPACWLMTDERQGEALWVALRRLPKGSGVVFRHYSLPPAERRALFDRVRRIARARRLVLVLAGPPRLARGWRADGAHGRSPHRSPGLLRTAPVHDRRELVVAGGADLLFVSPVFATRSHLGARGLGRIGFHALARRTRQPVAALGGMTARRARSLGGVRWAAIDAWSSSRA</sequence>
<reference evidence="2 3" key="1">
    <citation type="submission" date="2023-02" db="EMBL/GenBank/DDBJ databases">
        <title>Genome sequence of Sphingomonas naphthae.</title>
        <authorList>
            <person name="Kim S."/>
            <person name="Heo J."/>
            <person name="Kwon S.-W."/>
        </authorList>
    </citation>
    <scope>NUCLEOTIDE SEQUENCE [LARGE SCALE GENOMIC DNA]</scope>
    <source>
        <strain evidence="2 3">KACC 18716</strain>
    </source>
</reference>
<feature type="domain" description="Thiamine phosphate synthase/TenI" evidence="1">
    <location>
        <begin position="27"/>
        <end position="162"/>
    </location>
</feature>
<dbReference type="Gene3D" id="3.20.20.70">
    <property type="entry name" value="Aldolase class I"/>
    <property type="match status" value="1"/>
</dbReference>
<dbReference type="InterPro" id="IPR036206">
    <property type="entry name" value="ThiamineP_synth_sf"/>
</dbReference>
<organism evidence="2 3">
    <name type="scientific">Sphingomonas naphthae</name>
    <dbReference type="NCBI Taxonomy" id="1813468"/>
    <lineage>
        <taxon>Bacteria</taxon>
        <taxon>Pseudomonadati</taxon>
        <taxon>Pseudomonadota</taxon>
        <taxon>Alphaproteobacteria</taxon>
        <taxon>Sphingomonadales</taxon>
        <taxon>Sphingomonadaceae</taxon>
        <taxon>Sphingomonas</taxon>
    </lineage>
</organism>
<dbReference type="InterPro" id="IPR022998">
    <property type="entry name" value="ThiamineP_synth_TenI"/>
</dbReference>
<protein>
    <submittedName>
        <fullName evidence="2">Thiamine phosphate synthase</fullName>
    </submittedName>
</protein>
<dbReference type="RefSeq" id="WP_273687239.1">
    <property type="nucleotide sequence ID" value="NZ_CP117411.1"/>
</dbReference>
<dbReference type="Pfam" id="PF02581">
    <property type="entry name" value="TMP-TENI"/>
    <property type="match status" value="1"/>
</dbReference>
<dbReference type="SUPFAM" id="SSF51391">
    <property type="entry name" value="Thiamin phosphate synthase"/>
    <property type="match status" value="1"/>
</dbReference>
<keyword evidence="3" id="KW-1185">Reference proteome</keyword>
<name>A0ABY7TK85_9SPHN</name>
<evidence type="ECO:0000313" key="3">
    <source>
        <dbReference type="Proteomes" id="UP001220395"/>
    </source>
</evidence>
<proteinExistence type="predicted"/>